<feature type="non-terminal residue" evidence="1">
    <location>
        <position position="1"/>
    </location>
</feature>
<protein>
    <submittedName>
        <fullName evidence="1">Uncharacterized protein</fullName>
    </submittedName>
</protein>
<dbReference type="EMBL" id="JAMKFB020000023">
    <property type="protein sequence ID" value="KAL0158536.1"/>
    <property type="molecule type" value="Genomic_DNA"/>
</dbReference>
<dbReference type="AlphaFoldDB" id="A0ABD0NC06"/>
<keyword evidence="2" id="KW-1185">Reference proteome</keyword>
<evidence type="ECO:0000313" key="2">
    <source>
        <dbReference type="Proteomes" id="UP001529510"/>
    </source>
</evidence>
<evidence type="ECO:0000313" key="1">
    <source>
        <dbReference type="EMBL" id="KAL0158536.1"/>
    </source>
</evidence>
<accession>A0ABD0NC06</accession>
<sequence>RSRPAFSSSGYKTMPRVEQTSYLSPGVASSLKAPTLPSKPLHATSVLVGKEYIAAGQDGSCLHTMSVLQAYQAGLLKELDEGRRATKETA</sequence>
<organism evidence="1 2">
    <name type="scientific">Cirrhinus mrigala</name>
    <name type="common">Mrigala</name>
    <dbReference type="NCBI Taxonomy" id="683832"/>
    <lineage>
        <taxon>Eukaryota</taxon>
        <taxon>Metazoa</taxon>
        <taxon>Chordata</taxon>
        <taxon>Craniata</taxon>
        <taxon>Vertebrata</taxon>
        <taxon>Euteleostomi</taxon>
        <taxon>Actinopterygii</taxon>
        <taxon>Neopterygii</taxon>
        <taxon>Teleostei</taxon>
        <taxon>Ostariophysi</taxon>
        <taxon>Cypriniformes</taxon>
        <taxon>Cyprinidae</taxon>
        <taxon>Labeoninae</taxon>
        <taxon>Labeonini</taxon>
        <taxon>Cirrhinus</taxon>
    </lineage>
</organism>
<proteinExistence type="predicted"/>
<feature type="non-terminal residue" evidence="1">
    <location>
        <position position="90"/>
    </location>
</feature>
<name>A0ABD0NC06_CIRMR</name>
<reference evidence="1 2" key="1">
    <citation type="submission" date="2024-05" db="EMBL/GenBank/DDBJ databases">
        <title>Genome sequencing and assembly of Indian major carp, Cirrhinus mrigala (Hamilton, 1822).</title>
        <authorList>
            <person name="Mohindra V."/>
            <person name="Chowdhury L.M."/>
            <person name="Lal K."/>
            <person name="Jena J.K."/>
        </authorList>
    </citation>
    <scope>NUCLEOTIDE SEQUENCE [LARGE SCALE GENOMIC DNA]</scope>
    <source>
        <strain evidence="1">CM1030</strain>
        <tissue evidence="1">Blood</tissue>
    </source>
</reference>
<comment type="caution">
    <text evidence="1">The sequence shown here is derived from an EMBL/GenBank/DDBJ whole genome shotgun (WGS) entry which is preliminary data.</text>
</comment>
<dbReference type="Proteomes" id="UP001529510">
    <property type="component" value="Unassembled WGS sequence"/>
</dbReference>
<gene>
    <name evidence="1" type="ORF">M9458_046612</name>
</gene>